<reference evidence="14 15" key="2">
    <citation type="submission" date="2023-12" db="EMBL/GenBank/DDBJ databases">
        <title>Description of an unclassified Opitutus bacterium of Verrucomicrobiota.</title>
        <authorList>
            <person name="Zhang D.-F."/>
        </authorList>
    </citation>
    <scope>NUCLEOTIDE SEQUENCE [LARGE SCALE GENOMIC DNA]</scope>
    <source>
        <strain evidence="14 15">WL0086</strain>
    </source>
</reference>
<organism evidence="14 15">
    <name type="scientific">Actomonas aquatica</name>
    <dbReference type="NCBI Taxonomy" id="2866162"/>
    <lineage>
        <taxon>Bacteria</taxon>
        <taxon>Pseudomonadati</taxon>
        <taxon>Verrucomicrobiota</taxon>
        <taxon>Opitutia</taxon>
        <taxon>Opitutales</taxon>
        <taxon>Opitutaceae</taxon>
        <taxon>Actomonas</taxon>
    </lineage>
</organism>
<dbReference type="PROSITE" id="PS52016">
    <property type="entry name" value="TONB_DEPENDENT_REC_3"/>
    <property type="match status" value="1"/>
</dbReference>
<keyword evidence="4" id="KW-0410">Iron transport</keyword>
<keyword evidence="6" id="KW-0732">Signal</keyword>
<sequence>MLLPGATWAQTAANDNSAALEDDTTIYLNPFIIDAEQDEGYVAQNAASGSRLSASLKDTPAPISVFTAEFMNDIAATDLSALSDYVVNTERIPGFQNGLAAGSNQVEFDTQFRIRGLPASSNTGRSVNFFKYPIAVDSYNIERVEFARGPNSILFGVAAAAGNFNVSTKKARLDRDRIEVSFRTDEYDQARVAVDVNQTLVDGRWALRLNALRDRENSWRPFEHKDADRFAVATKWQITPSTVLDLEYETGDVDQSRLVPWAGLDRTTAYFAAGQPTYGGFPPAPGAGLELVRTNYFVYDTATGTLTDWRNSAVSALASHPDWNAPFVPPDQQILLSDFSVIPKEAAIAGPGYGNVVDYDTFTATLQQRVTDDLNLELAFNRVEDSYLSNALTPLDITVYWDPNVNLPDRTPNPNVGRPFVEGSAGIRLREELAEDLRFTAAYDLDLGKIFGRHQLAGLLEHRMEETTRIATIEKIADPGTAALRRNPDNRANNIKRRTYIDVNGPLEGIAIPDWNDTDVAGTVQYPSQNGVYDYRSEFDSMMIAAQSHFWENRIVTTLGYREDKADFYDSESMRTGDPLGAYTVGTWEAVRNATPDKYKAITRSQGVVFHATDKISVFYNHASNFALPNPQLIVFPGDRGPPPPRGESDDWGVKFSLFEGKVFATVTRYETSARDDADFGLVTGNNNINDIWNTFEMNGVLADVLSDLNMDTALTASDLQVNAGGNTFDSDSEGWEFEVVANPTRSLRLSFNFSDNKTVRSNIGKEVLAYADLRAAAWTSGDRGGYVINTAGAPITPNDPADGLTTVAETLDTLYSGIENTLVRPEGARYLGSPTQSANLRANYMFREGSLKGFSVGGGVRWRGDSVVGYTSSDPATRELINGDAYTLVDFNVGYRRDFEFFGKETKWSIQFNVNNVFDEDDLIPTETFADGTLRQYVFQTPRKWILSTKFEF</sequence>
<proteinExistence type="inferred from homology"/>
<evidence type="ECO:0000256" key="8">
    <source>
        <dbReference type="ARBA" id="ARBA00023065"/>
    </source>
</evidence>
<evidence type="ECO:0000256" key="6">
    <source>
        <dbReference type="ARBA" id="ARBA00022729"/>
    </source>
</evidence>
<dbReference type="PROSITE" id="PS01156">
    <property type="entry name" value="TONB_DEPENDENT_REC_2"/>
    <property type="match status" value="1"/>
</dbReference>
<dbReference type="PANTHER" id="PTHR32552">
    <property type="entry name" value="FERRICHROME IRON RECEPTOR-RELATED"/>
    <property type="match status" value="1"/>
</dbReference>
<keyword evidence="7" id="KW-0408">Iron</keyword>
<evidence type="ECO:0000313" key="14">
    <source>
        <dbReference type="EMBL" id="WRQ87891.1"/>
    </source>
</evidence>
<keyword evidence="2 12" id="KW-0813">Transport</keyword>
<comment type="subcellular location">
    <subcellularLocation>
        <location evidence="1 12">Cell outer membrane</location>
        <topology evidence="1 12">Multi-pass membrane protein</topology>
    </subcellularLocation>
</comment>
<evidence type="ECO:0000256" key="2">
    <source>
        <dbReference type="ARBA" id="ARBA00022448"/>
    </source>
</evidence>
<evidence type="ECO:0000256" key="12">
    <source>
        <dbReference type="PROSITE-ProRule" id="PRU01360"/>
    </source>
</evidence>
<evidence type="ECO:0000256" key="10">
    <source>
        <dbReference type="ARBA" id="ARBA00023136"/>
    </source>
</evidence>
<keyword evidence="11 12" id="KW-0998">Cell outer membrane</keyword>
<evidence type="ECO:0000256" key="7">
    <source>
        <dbReference type="ARBA" id="ARBA00023004"/>
    </source>
</evidence>
<name>A0ABZ1C8S6_9BACT</name>
<dbReference type="EMBL" id="CP139781">
    <property type="protein sequence ID" value="WRQ87891.1"/>
    <property type="molecule type" value="Genomic_DNA"/>
</dbReference>
<comment type="similarity">
    <text evidence="12">Belongs to the TonB-dependent receptor family.</text>
</comment>
<evidence type="ECO:0000256" key="4">
    <source>
        <dbReference type="ARBA" id="ARBA00022496"/>
    </source>
</evidence>
<dbReference type="Pfam" id="PF07715">
    <property type="entry name" value="Plug"/>
    <property type="match status" value="1"/>
</dbReference>
<dbReference type="InterPro" id="IPR036942">
    <property type="entry name" value="Beta-barrel_TonB_sf"/>
</dbReference>
<dbReference type="RefSeq" id="WP_221029070.1">
    <property type="nucleotide sequence ID" value="NZ_CP139781.1"/>
</dbReference>
<dbReference type="Gene3D" id="2.170.130.10">
    <property type="entry name" value="TonB-dependent receptor, plug domain"/>
    <property type="match status" value="1"/>
</dbReference>
<evidence type="ECO:0000256" key="5">
    <source>
        <dbReference type="ARBA" id="ARBA00022692"/>
    </source>
</evidence>
<keyword evidence="14" id="KW-0675">Receptor</keyword>
<evidence type="ECO:0000256" key="3">
    <source>
        <dbReference type="ARBA" id="ARBA00022452"/>
    </source>
</evidence>
<dbReference type="Proteomes" id="UP000738431">
    <property type="component" value="Chromosome"/>
</dbReference>
<evidence type="ECO:0000256" key="1">
    <source>
        <dbReference type="ARBA" id="ARBA00004571"/>
    </source>
</evidence>
<dbReference type="Gene3D" id="2.40.170.20">
    <property type="entry name" value="TonB-dependent receptor, beta-barrel domain"/>
    <property type="match status" value="1"/>
</dbReference>
<protein>
    <submittedName>
        <fullName evidence="14">TonB-dependent receptor plug domain-containing protein</fullName>
    </submittedName>
</protein>
<keyword evidence="15" id="KW-1185">Reference proteome</keyword>
<dbReference type="InterPro" id="IPR010917">
    <property type="entry name" value="TonB_rcpt_CS"/>
</dbReference>
<evidence type="ECO:0000256" key="9">
    <source>
        <dbReference type="ARBA" id="ARBA00023077"/>
    </source>
</evidence>
<feature type="domain" description="TonB-dependent receptor plug" evidence="13">
    <location>
        <begin position="56"/>
        <end position="162"/>
    </location>
</feature>
<evidence type="ECO:0000256" key="11">
    <source>
        <dbReference type="ARBA" id="ARBA00023237"/>
    </source>
</evidence>
<evidence type="ECO:0000259" key="13">
    <source>
        <dbReference type="Pfam" id="PF07715"/>
    </source>
</evidence>
<reference evidence="14 15" key="1">
    <citation type="submission" date="2021-08" db="EMBL/GenBank/DDBJ databases">
        <authorList>
            <person name="Zhang D."/>
            <person name="Zhang A."/>
            <person name="Wang L."/>
        </authorList>
    </citation>
    <scope>NUCLEOTIDE SEQUENCE [LARGE SCALE GENOMIC DNA]</scope>
    <source>
        <strain evidence="14 15">WL0086</strain>
    </source>
</reference>
<dbReference type="SUPFAM" id="SSF56935">
    <property type="entry name" value="Porins"/>
    <property type="match status" value="1"/>
</dbReference>
<keyword evidence="3 12" id="KW-1134">Transmembrane beta strand</keyword>
<accession>A0ABZ1C8S6</accession>
<dbReference type="PANTHER" id="PTHR32552:SF81">
    <property type="entry name" value="TONB-DEPENDENT OUTER MEMBRANE RECEPTOR"/>
    <property type="match status" value="1"/>
</dbReference>
<gene>
    <name evidence="14" type="ORF">K1X11_000625</name>
</gene>
<dbReference type="InterPro" id="IPR039426">
    <property type="entry name" value="TonB-dep_rcpt-like"/>
</dbReference>
<keyword evidence="9" id="KW-0798">TonB box</keyword>
<dbReference type="InterPro" id="IPR012910">
    <property type="entry name" value="Plug_dom"/>
</dbReference>
<keyword evidence="5 12" id="KW-0812">Transmembrane</keyword>
<keyword evidence="8" id="KW-0406">Ion transport</keyword>
<evidence type="ECO:0000313" key="15">
    <source>
        <dbReference type="Proteomes" id="UP000738431"/>
    </source>
</evidence>
<dbReference type="InterPro" id="IPR037066">
    <property type="entry name" value="Plug_dom_sf"/>
</dbReference>
<keyword evidence="10 12" id="KW-0472">Membrane</keyword>